<accession>M6VRQ1</accession>
<sequence length="166" mass="18418">MGKEWSVDDDGFFQKIHSVSENLREAILKALKTVILGIPAKIASETTGIRPQRDTGYMQGAYSVYVGKDLVADEEIVSPKGKGQFKTSPRDWVQRVRGHLHPRGAVCGHPEAGKRTLEDGRVIQLTGRKPGTGPGWVDKLTEPVNAEEILEELNDHIKDNMKEFIS</sequence>
<proteinExistence type="predicted"/>
<evidence type="ECO:0000313" key="2">
    <source>
        <dbReference type="Proteomes" id="UP000012149"/>
    </source>
</evidence>
<evidence type="ECO:0000313" key="1">
    <source>
        <dbReference type="EMBL" id="EMO57786.1"/>
    </source>
</evidence>
<comment type="caution">
    <text evidence="1">The sequence shown here is derived from an EMBL/GenBank/DDBJ whole genome shotgun (WGS) entry which is preliminary data.</text>
</comment>
<reference evidence="1 2" key="1">
    <citation type="submission" date="2013-01" db="EMBL/GenBank/DDBJ databases">
        <authorList>
            <person name="Harkins D.M."/>
            <person name="Durkin A.S."/>
            <person name="Brinkac L.M."/>
            <person name="Haft D.H."/>
            <person name="Selengut J.D."/>
            <person name="Sanka R."/>
            <person name="DePew J."/>
            <person name="Purushe J."/>
            <person name="Matthias M.A."/>
            <person name="Vinetz J.M."/>
            <person name="Sutton G.G."/>
            <person name="Nierman W.C."/>
            <person name="Fouts D.E."/>
        </authorList>
    </citation>
    <scope>NUCLEOTIDE SEQUENCE [LARGE SCALE GENOMIC DNA]</scope>
    <source>
        <strain evidence="1 2">CBC1416</strain>
    </source>
</reference>
<dbReference type="Proteomes" id="UP000012149">
    <property type="component" value="Unassembled WGS sequence"/>
</dbReference>
<organism evidence="1 2">
    <name type="scientific">Leptospira santarosai str. CBC1416</name>
    <dbReference type="NCBI Taxonomy" id="1193059"/>
    <lineage>
        <taxon>Bacteria</taxon>
        <taxon>Pseudomonadati</taxon>
        <taxon>Spirochaetota</taxon>
        <taxon>Spirochaetia</taxon>
        <taxon>Leptospirales</taxon>
        <taxon>Leptospiraceae</taxon>
        <taxon>Leptospira</taxon>
    </lineage>
</organism>
<dbReference type="AlphaFoldDB" id="M6VRQ1"/>
<dbReference type="EMBL" id="AKWE02000106">
    <property type="protein sequence ID" value="EMO57786.1"/>
    <property type="molecule type" value="Genomic_DNA"/>
</dbReference>
<gene>
    <name evidence="1" type="ORF">LEP1GSC161_0333</name>
</gene>
<protein>
    <submittedName>
        <fullName evidence="1">Uncharacterized protein</fullName>
    </submittedName>
</protein>
<name>M6VRQ1_9LEPT</name>